<sequence length="115" mass="12750">MLHSVVKGGCQLAVELQQATQSPKVSLVLQEKTLHCAIGPELHCVRQQLHGNGVNSQKVAHKDDLKWVCCSVYEDMYVTKIDTYPIDLLIQRAHPCYGADIIRYGDQSGVGQIFA</sequence>
<organism evidence="1">
    <name type="scientific">Drosophila melanogaster</name>
    <name type="common">Fruit fly</name>
    <dbReference type="NCBI Taxonomy" id="7227"/>
    <lineage>
        <taxon>Eukaryota</taxon>
        <taxon>Metazoa</taxon>
        <taxon>Ecdysozoa</taxon>
        <taxon>Arthropoda</taxon>
        <taxon>Hexapoda</taxon>
        <taxon>Insecta</taxon>
        <taxon>Pterygota</taxon>
        <taxon>Neoptera</taxon>
        <taxon>Endopterygota</taxon>
        <taxon>Diptera</taxon>
        <taxon>Brachycera</taxon>
        <taxon>Muscomorpha</taxon>
        <taxon>Ephydroidea</taxon>
        <taxon>Drosophilidae</taxon>
        <taxon>Drosophila</taxon>
        <taxon>Sophophora</taxon>
    </lineage>
</organism>
<dbReference type="OrthoDB" id="275583at2759"/>
<dbReference type="AlphaFoldDB" id="Q95S02"/>
<dbReference type="AGR" id="FB:FBgn0053969"/>
<name>Q95S02_DROME</name>
<protein>
    <submittedName>
        <fullName evidence="1">HL04357p</fullName>
    </submittedName>
</protein>
<gene>
    <name evidence="1" type="primary">fbl</name>
    <name evidence="2" type="ORF">CG33969</name>
</gene>
<evidence type="ECO:0000313" key="2">
    <source>
        <dbReference type="FlyBase" id="FBgn0053969"/>
    </source>
</evidence>
<reference evidence="1" key="1">
    <citation type="submission" date="2001-10" db="EMBL/GenBank/DDBJ databases">
        <authorList>
            <person name="Stapleton M."/>
            <person name="Brokstein P."/>
            <person name="Hong L."/>
            <person name="Agbayani A."/>
            <person name="Carlson J."/>
            <person name="Champe M."/>
            <person name="Chavez C."/>
            <person name="Dorsett V."/>
            <person name="Farfan D."/>
            <person name="Frise E."/>
            <person name="George R."/>
            <person name="Gonzalez M."/>
            <person name="Guarin H."/>
            <person name="Li P."/>
            <person name="Liao G."/>
            <person name="Miranda A."/>
            <person name="Mungall C.J."/>
            <person name="Nunoo J."/>
            <person name="Pacleb J."/>
            <person name="Paragas V."/>
            <person name="Park S."/>
            <person name="Phouanenavong S."/>
            <person name="Wan K."/>
            <person name="Yu C."/>
            <person name="Lewis S.E."/>
            <person name="Rubin G.M."/>
            <person name="Celniker S."/>
        </authorList>
    </citation>
    <scope>NUCLEOTIDE SEQUENCE</scope>
    <source>
        <strain evidence="1">Berkeley</strain>
    </source>
</reference>
<dbReference type="EMBL" id="AY061019">
    <property type="protein sequence ID" value="AAL28567.1"/>
    <property type="molecule type" value="mRNA"/>
</dbReference>
<proteinExistence type="evidence at transcript level"/>
<evidence type="ECO:0000313" key="1">
    <source>
        <dbReference type="EMBL" id="AAL28567.1"/>
    </source>
</evidence>
<dbReference type="FlyBase" id="FBgn0053969">
    <property type="gene designation" value="CG33969"/>
</dbReference>
<accession>Q95S02</accession>